<organism evidence="2 3">
    <name type="scientific">Halobellus ruber</name>
    <dbReference type="NCBI Taxonomy" id="2761102"/>
    <lineage>
        <taxon>Archaea</taxon>
        <taxon>Methanobacteriati</taxon>
        <taxon>Methanobacteriota</taxon>
        <taxon>Stenosarchaea group</taxon>
        <taxon>Halobacteria</taxon>
        <taxon>Halobacteriales</taxon>
        <taxon>Haloferacaceae</taxon>
        <taxon>Halobellus</taxon>
    </lineage>
</organism>
<dbReference type="EMBL" id="JACKXD010000002">
    <property type="protein sequence ID" value="MBB6646010.1"/>
    <property type="molecule type" value="Genomic_DNA"/>
</dbReference>
<keyword evidence="3" id="KW-1185">Reference proteome</keyword>
<accession>A0A7J9SGE3</accession>
<comment type="caution">
    <text evidence="2">The sequence shown here is derived from an EMBL/GenBank/DDBJ whole genome shotgun (WGS) entry which is preliminary data.</text>
</comment>
<dbReference type="Proteomes" id="UP000546257">
    <property type="component" value="Unassembled WGS sequence"/>
</dbReference>
<dbReference type="AlphaFoldDB" id="A0A7J9SGE3"/>
<evidence type="ECO:0000313" key="2">
    <source>
        <dbReference type="EMBL" id="MBB6646010.1"/>
    </source>
</evidence>
<sequence>MSEDPPRPASHPPGYDEDSPYDGTELDALPAWWRENVAAFRRHGMRPYRPPRFADGAVTTEIIDRLEAEHGIDVRIRALDPQAGGDWEVVVDGDPVGRIERERTEGGYSEYGVTAAEFETIVTEALGE</sequence>
<evidence type="ECO:0000256" key="1">
    <source>
        <dbReference type="SAM" id="MobiDB-lite"/>
    </source>
</evidence>
<proteinExistence type="predicted"/>
<evidence type="ECO:0000313" key="3">
    <source>
        <dbReference type="Proteomes" id="UP000546257"/>
    </source>
</evidence>
<dbReference type="RefSeq" id="WP_185192366.1">
    <property type="nucleotide sequence ID" value="NZ_JACKXD010000002.1"/>
</dbReference>
<name>A0A7J9SGE3_9EURY</name>
<protein>
    <submittedName>
        <fullName evidence="2">Uncharacterized protein</fullName>
    </submittedName>
</protein>
<gene>
    <name evidence="2" type="ORF">H5V44_06870</name>
</gene>
<feature type="region of interest" description="Disordered" evidence="1">
    <location>
        <begin position="1"/>
        <end position="25"/>
    </location>
</feature>
<reference evidence="2 3" key="1">
    <citation type="submission" date="2020-08" db="EMBL/GenBank/DDBJ databases">
        <authorList>
            <person name="Seo M.-J."/>
        </authorList>
    </citation>
    <scope>NUCLEOTIDE SEQUENCE [LARGE SCALE GENOMIC DNA]</scope>
    <source>
        <strain evidence="2 3">MBLA0160</strain>
    </source>
</reference>